<feature type="compositionally biased region" description="Polar residues" evidence="1">
    <location>
        <begin position="60"/>
        <end position="82"/>
    </location>
</feature>
<feature type="region of interest" description="Disordered" evidence="1">
    <location>
        <begin position="1"/>
        <end position="36"/>
    </location>
</feature>
<evidence type="ECO:0000313" key="3">
    <source>
        <dbReference type="Proteomes" id="UP000319825"/>
    </source>
</evidence>
<feature type="region of interest" description="Disordered" evidence="1">
    <location>
        <begin position="48"/>
        <end position="197"/>
    </location>
</feature>
<gene>
    <name evidence="2" type="ORF">JD77_01965</name>
</gene>
<dbReference type="Proteomes" id="UP000319825">
    <property type="component" value="Unassembled WGS sequence"/>
</dbReference>
<protein>
    <submittedName>
        <fullName evidence="2">Uncharacterized protein</fullName>
    </submittedName>
</protein>
<evidence type="ECO:0000313" key="2">
    <source>
        <dbReference type="EMBL" id="TWH67004.1"/>
    </source>
</evidence>
<feature type="compositionally biased region" description="Low complexity" evidence="1">
    <location>
        <begin position="14"/>
        <end position="24"/>
    </location>
</feature>
<reference evidence="2 3" key="1">
    <citation type="submission" date="2019-07" db="EMBL/GenBank/DDBJ databases">
        <title>R&amp;d 2014.</title>
        <authorList>
            <person name="Klenk H.-P."/>
        </authorList>
    </citation>
    <scope>NUCLEOTIDE SEQUENCE [LARGE SCALE GENOMIC DNA]</scope>
    <source>
        <strain evidence="2 3">DSM 43868</strain>
    </source>
</reference>
<feature type="compositionally biased region" description="Polar residues" evidence="1">
    <location>
        <begin position="165"/>
        <end position="197"/>
    </location>
</feature>
<dbReference type="EMBL" id="VLKE01000001">
    <property type="protein sequence ID" value="TWH67004.1"/>
    <property type="molecule type" value="Genomic_DNA"/>
</dbReference>
<feature type="compositionally biased region" description="Polar residues" evidence="1">
    <location>
        <begin position="118"/>
        <end position="130"/>
    </location>
</feature>
<sequence>MAGPAGLNRDRVASTSSRSPSSSTAELVTRRTVPRASERVGCWAWGSHLTHSHSGRRSGPAQTAISSSSGAWNTASWVSTARASACASGDPVPARTVPSASCRAGSPRTYTRAKLRSDSATGRSGTTEYASRNRRSASAVIGSNSSSGRVTGGTSGVASVCGPTPTRTTAKSGSVGRRSQTRWLSTVDQSRPGSGWR</sequence>
<evidence type="ECO:0000256" key="1">
    <source>
        <dbReference type="SAM" id="MobiDB-lite"/>
    </source>
</evidence>
<comment type="caution">
    <text evidence="2">The sequence shown here is derived from an EMBL/GenBank/DDBJ whole genome shotgun (WGS) entry which is preliminary data.</text>
</comment>
<feature type="compositionally biased region" description="Low complexity" evidence="1">
    <location>
        <begin position="136"/>
        <end position="149"/>
    </location>
</feature>
<dbReference type="AlphaFoldDB" id="A0A562I8M8"/>
<name>A0A562I8M8_MICOL</name>
<proteinExistence type="predicted"/>
<accession>A0A562I8M8</accession>
<organism evidence="2 3">
    <name type="scientific">Micromonospora olivasterospora</name>
    <dbReference type="NCBI Taxonomy" id="1880"/>
    <lineage>
        <taxon>Bacteria</taxon>
        <taxon>Bacillati</taxon>
        <taxon>Actinomycetota</taxon>
        <taxon>Actinomycetes</taxon>
        <taxon>Micromonosporales</taxon>
        <taxon>Micromonosporaceae</taxon>
        <taxon>Micromonospora</taxon>
    </lineage>
</organism>
<keyword evidence="3" id="KW-1185">Reference proteome</keyword>